<name>A0A143QN17_RHOFA</name>
<dbReference type="KEGG" id="rhs:A3Q41_03050"/>
<feature type="transmembrane region" description="Helical" evidence="1">
    <location>
        <begin position="41"/>
        <end position="60"/>
    </location>
</feature>
<evidence type="ECO:0000256" key="1">
    <source>
        <dbReference type="SAM" id="Phobius"/>
    </source>
</evidence>
<dbReference type="RefSeq" id="WP_141214801.1">
    <property type="nucleotide sequence ID" value="NZ_CP015220.1"/>
</dbReference>
<reference evidence="2 3" key="1">
    <citation type="journal article" date="2016" name="Genome Announc.">
        <title>Complete Genome and Plasmid Sequences for Rhodococcus fascians D188 and Draft Sequences for Rhodococcus Isolates PBTS 1 and PBTS 2.</title>
        <authorList>
            <person name="Stamler R.A."/>
            <person name="Vereecke D."/>
            <person name="Zhang Y."/>
            <person name="Schilkey F."/>
            <person name="Devitt N."/>
            <person name="Randall J.J."/>
        </authorList>
    </citation>
    <scope>NUCLEOTIDE SEQUENCE [LARGE SCALE GENOMIC DNA]</scope>
    <source>
        <strain evidence="2 3">PBTS2</strain>
    </source>
</reference>
<keyword evidence="3" id="KW-1185">Reference proteome</keyword>
<dbReference type="EMBL" id="CP015220">
    <property type="protein sequence ID" value="AMY24341.1"/>
    <property type="molecule type" value="Genomic_DNA"/>
</dbReference>
<dbReference type="AlphaFoldDB" id="A0A143QN17"/>
<reference evidence="3" key="2">
    <citation type="submission" date="2016-04" db="EMBL/GenBank/DDBJ databases">
        <title>Complete Genome and Plasmid Sequences for Rhodococcus fascians D188 and Draft Sequences for Rhodococcus spp. Isolates PBTS 1 and PBTS 2.</title>
        <authorList>
            <person name="Stamer R."/>
            <person name="Vereecke D."/>
            <person name="Zhang Y."/>
            <person name="Schilkey F."/>
            <person name="Devitt N."/>
            <person name="Randall J."/>
        </authorList>
    </citation>
    <scope>NUCLEOTIDE SEQUENCE [LARGE SCALE GENOMIC DNA]</scope>
    <source>
        <strain evidence="3">PBTS2</strain>
    </source>
</reference>
<gene>
    <name evidence="2" type="ORF">A3Q41_03050</name>
</gene>
<keyword evidence="1" id="KW-0472">Membrane</keyword>
<keyword evidence="1" id="KW-0812">Transmembrane</keyword>
<evidence type="ECO:0000313" key="3">
    <source>
        <dbReference type="Proteomes" id="UP000076038"/>
    </source>
</evidence>
<dbReference type="OrthoDB" id="4466520at2"/>
<dbReference type="Proteomes" id="UP000076038">
    <property type="component" value="Chromosome"/>
</dbReference>
<sequence>MMNRTLYSMMWMMAIIAFVALLWGTVGYVYADTHPLQRAAFVGGGVLIAGWLILFAAVGIKISRLKARRRQSNSDEQ</sequence>
<organism evidence="2 3">
    <name type="scientific">Rhodococcoides fascians</name>
    <name type="common">Rhodococcus fascians</name>
    <dbReference type="NCBI Taxonomy" id="1828"/>
    <lineage>
        <taxon>Bacteria</taxon>
        <taxon>Bacillati</taxon>
        <taxon>Actinomycetota</taxon>
        <taxon>Actinomycetes</taxon>
        <taxon>Mycobacteriales</taxon>
        <taxon>Nocardiaceae</taxon>
        <taxon>Rhodococcoides</taxon>
    </lineage>
</organism>
<accession>A0A143QN17</accession>
<dbReference type="PATRIC" id="fig|1653479.3.peg.3085"/>
<proteinExistence type="predicted"/>
<evidence type="ECO:0000313" key="2">
    <source>
        <dbReference type="EMBL" id="AMY24341.1"/>
    </source>
</evidence>
<keyword evidence="1" id="KW-1133">Transmembrane helix</keyword>
<protein>
    <submittedName>
        <fullName evidence="2">Uncharacterized protein</fullName>
    </submittedName>
</protein>